<keyword evidence="10 11" id="KW-0472">Membrane</keyword>
<keyword evidence="6 11" id="KW-0812">Transmembrane</keyword>
<keyword evidence="15" id="KW-1185">Reference proteome</keyword>
<dbReference type="PROSITE" id="PS50109">
    <property type="entry name" value="HIS_KIN"/>
    <property type="match status" value="1"/>
</dbReference>
<evidence type="ECO:0000256" key="8">
    <source>
        <dbReference type="ARBA" id="ARBA00022989"/>
    </source>
</evidence>
<dbReference type="GO" id="GO:0005524">
    <property type="term" value="F:ATP binding"/>
    <property type="evidence" value="ECO:0007669"/>
    <property type="project" value="UniProtKB-KW"/>
</dbReference>
<dbReference type="PROSITE" id="PS50885">
    <property type="entry name" value="HAMP"/>
    <property type="match status" value="1"/>
</dbReference>
<dbReference type="SUPFAM" id="SSF55874">
    <property type="entry name" value="ATPase domain of HSP90 chaperone/DNA topoisomerase II/histidine kinase"/>
    <property type="match status" value="1"/>
</dbReference>
<dbReference type="SMART" id="SM00388">
    <property type="entry name" value="HisKA"/>
    <property type="match status" value="1"/>
</dbReference>
<protein>
    <recommendedName>
        <fullName evidence="3">histidine kinase</fullName>
        <ecNumber evidence="3">2.7.13.3</ecNumber>
    </recommendedName>
</protein>
<dbReference type="Pfam" id="PF00512">
    <property type="entry name" value="HisKA"/>
    <property type="match status" value="1"/>
</dbReference>
<proteinExistence type="predicted"/>
<dbReference type="InterPro" id="IPR036890">
    <property type="entry name" value="HATPase_C_sf"/>
</dbReference>
<feature type="domain" description="Histidine kinase" evidence="12">
    <location>
        <begin position="256"/>
        <end position="465"/>
    </location>
</feature>
<keyword evidence="4" id="KW-0597">Phosphoprotein</keyword>
<dbReference type="EMBL" id="JBHSOH010000032">
    <property type="protein sequence ID" value="MFC5849851.1"/>
    <property type="molecule type" value="Genomic_DNA"/>
</dbReference>
<dbReference type="InterPro" id="IPR036097">
    <property type="entry name" value="HisK_dim/P_sf"/>
</dbReference>
<dbReference type="Gene3D" id="6.10.340.10">
    <property type="match status" value="1"/>
</dbReference>
<dbReference type="InterPro" id="IPR004358">
    <property type="entry name" value="Sig_transdc_His_kin-like_C"/>
</dbReference>
<comment type="caution">
    <text evidence="14">The sequence shown here is derived from an EMBL/GenBank/DDBJ whole genome shotgun (WGS) entry which is preliminary data.</text>
</comment>
<comment type="catalytic activity">
    <reaction evidence="1">
        <text>ATP + protein L-histidine = ADP + protein N-phospho-L-histidine.</text>
        <dbReference type="EC" id="2.7.13.3"/>
    </reaction>
</comment>
<evidence type="ECO:0000256" key="5">
    <source>
        <dbReference type="ARBA" id="ARBA00022679"/>
    </source>
</evidence>
<dbReference type="CDD" id="cd00082">
    <property type="entry name" value="HisKA"/>
    <property type="match status" value="1"/>
</dbReference>
<evidence type="ECO:0000256" key="11">
    <source>
        <dbReference type="SAM" id="Phobius"/>
    </source>
</evidence>
<evidence type="ECO:0000313" key="15">
    <source>
        <dbReference type="Proteomes" id="UP001595979"/>
    </source>
</evidence>
<keyword evidence="5" id="KW-0808">Transferase</keyword>
<feature type="domain" description="HAMP" evidence="13">
    <location>
        <begin position="194"/>
        <end position="248"/>
    </location>
</feature>
<evidence type="ECO:0000259" key="13">
    <source>
        <dbReference type="PROSITE" id="PS50885"/>
    </source>
</evidence>
<dbReference type="InterPro" id="IPR050428">
    <property type="entry name" value="TCS_sensor_his_kinase"/>
</dbReference>
<evidence type="ECO:0000256" key="3">
    <source>
        <dbReference type="ARBA" id="ARBA00012438"/>
    </source>
</evidence>
<keyword evidence="14" id="KW-0547">Nucleotide-binding</keyword>
<evidence type="ECO:0000256" key="6">
    <source>
        <dbReference type="ARBA" id="ARBA00022692"/>
    </source>
</evidence>
<dbReference type="PANTHER" id="PTHR45436:SF5">
    <property type="entry name" value="SENSOR HISTIDINE KINASE TRCS"/>
    <property type="match status" value="1"/>
</dbReference>
<dbReference type="Pfam" id="PF00672">
    <property type="entry name" value="HAMP"/>
    <property type="match status" value="1"/>
</dbReference>
<keyword evidence="9" id="KW-0902">Two-component regulatory system</keyword>
<dbReference type="SMART" id="SM00387">
    <property type="entry name" value="HATPase_c"/>
    <property type="match status" value="1"/>
</dbReference>
<sequence>MRRPRLPSLRLPPLTLRARLALWAALATGLATVLVAAGLFFAVDRYLLTSQQQRLLSAVSALQDRVERVAAQAAQPFGIGVLVLDGSDLAALTAEDDQTRTLQLRLVSPQAGRLQAVSTAGFPRGVPLNLPAGLYWRGDQLLSVRPLRQGTALLVVASDARALSEARRAFVRALAWLLPAALLLSLLVGWAVAGRLLRPLRTLERAAREIGEGSDLRRPLPGSGEGDELARLALTLEQSYGRLADARDREQGFLRAAAHDLRSPLAAVQARVEGALSRERDPQRYRHDLREIGQDLGRLSALANHLLLLARDASALGRAPVPLRDLAAEAVDRARELAPEADIDLVAPAPVGVIGDRVLLGQAIWNLTVNAVRHAPGATVTVTVAPQAGGGAQVTVQDDGPGVPAEVLTRLGEAFYRPDTSRHGEGSGLGLALARRAAALHGGELALRSAPGLGFAATLNLPGPGLPGHSATLGGNESS</sequence>
<dbReference type="PRINTS" id="PR00344">
    <property type="entry name" value="BCTRLSENSOR"/>
</dbReference>
<keyword evidence="7" id="KW-0418">Kinase</keyword>
<feature type="transmembrane region" description="Helical" evidence="11">
    <location>
        <begin position="173"/>
        <end position="193"/>
    </location>
</feature>
<name>A0ABW1DPY7_9DEIO</name>
<dbReference type="RefSeq" id="WP_380051345.1">
    <property type="nucleotide sequence ID" value="NZ_JBHSOH010000032.1"/>
</dbReference>
<dbReference type="SUPFAM" id="SSF47384">
    <property type="entry name" value="Homodimeric domain of signal transducing histidine kinase"/>
    <property type="match status" value="1"/>
</dbReference>
<dbReference type="InterPro" id="IPR003660">
    <property type="entry name" value="HAMP_dom"/>
</dbReference>
<keyword evidence="14" id="KW-0067">ATP-binding</keyword>
<dbReference type="EC" id="2.7.13.3" evidence="3"/>
<dbReference type="Proteomes" id="UP001595979">
    <property type="component" value="Unassembled WGS sequence"/>
</dbReference>
<gene>
    <name evidence="14" type="ORF">ACFPQ6_16225</name>
</gene>
<accession>A0ABW1DPY7</accession>
<evidence type="ECO:0000256" key="7">
    <source>
        <dbReference type="ARBA" id="ARBA00022777"/>
    </source>
</evidence>
<evidence type="ECO:0000256" key="1">
    <source>
        <dbReference type="ARBA" id="ARBA00000085"/>
    </source>
</evidence>
<evidence type="ECO:0000259" key="12">
    <source>
        <dbReference type="PROSITE" id="PS50109"/>
    </source>
</evidence>
<dbReference type="InterPro" id="IPR005467">
    <property type="entry name" value="His_kinase_dom"/>
</dbReference>
<evidence type="ECO:0000313" key="14">
    <source>
        <dbReference type="EMBL" id="MFC5849851.1"/>
    </source>
</evidence>
<dbReference type="CDD" id="cd06225">
    <property type="entry name" value="HAMP"/>
    <property type="match status" value="1"/>
</dbReference>
<reference evidence="15" key="1">
    <citation type="journal article" date="2019" name="Int. J. Syst. Evol. Microbiol.">
        <title>The Global Catalogue of Microorganisms (GCM) 10K type strain sequencing project: providing services to taxonomists for standard genome sequencing and annotation.</title>
        <authorList>
            <consortium name="The Broad Institute Genomics Platform"/>
            <consortium name="The Broad Institute Genome Sequencing Center for Infectious Disease"/>
            <person name="Wu L."/>
            <person name="Ma J."/>
        </authorList>
    </citation>
    <scope>NUCLEOTIDE SEQUENCE [LARGE SCALE GENOMIC DNA]</scope>
    <source>
        <strain evidence="15">CGMCC 1.15053</strain>
    </source>
</reference>
<dbReference type="PANTHER" id="PTHR45436">
    <property type="entry name" value="SENSOR HISTIDINE KINASE YKOH"/>
    <property type="match status" value="1"/>
</dbReference>
<comment type="subcellular location">
    <subcellularLocation>
        <location evidence="2">Membrane</location>
    </subcellularLocation>
</comment>
<evidence type="ECO:0000256" key="9">
    <source>
        <dbReference type="ARBA" id="ARBA00023012"/>
    </source>
</evidence>
<organism evidence="14 15">
    <name type="scientific">Deinococcus petrolearius</name>
    <dbReference type="NCBI Taxonomy" id="1751295"/>
    <lineage>
        <taxon>Bacteria</taxon>
        <taxon>Thermotogati</taxon>
        <taxon>Deinococcota</taxon>
        <taxon>Deinococci</taxon>
        <taxon>Deinococcales</taxon>
        <taxon>Deinococcaceae</taxon>
        <taxon>Deinococcus</taxon>
    </lineage>
</organism>
<dbReference type="InterPro" id="IPR003661">
    <property type="entry name" value="HisK_dim/P_dom"/>
</dbReference>
<dbReference type="InterPro" id="IPR003594">
    <property type="entry name" value="HATPase_dom"/>
</dbReference>
<dbReference type="Pfam" id="PF02518">
    <property type="entry name" value="HATPase_c"/>
    <property type="match status" value="1"/>
</dbReference>
<dbReference type="Gene3D" id="3.30.565.10">
    <property type="entry name" value="Histidine kinase-like ATPase, C-terminal domain"/>
    <property type="match status" value="1"/>
</dbReference>
<dbReference type="Gene3D" id="1.10.287.130">
    <property type="match status" value="1"/>
</dbReference>
<evidence type="ECO:0000256" key="4">
    <source>
        <dbReference type="ARBA" id="ARBA00022553"/>
    </source>
</evidence>
<dbReference type="SMART" id="SM00304">
    <property type="entry name" value="HAMP"/>
    <property type="match status" value="1"/>
</dbReference>
<evidence type="ECO:0000256" key="2">
    <source>
        <dbReference type="ARBA" id="ARBA00004370"/>
    </source>
</evidence>
<feature type="transmembrane region" description="Helical" evidence="11">
    <location>
        <begin position="20"/>
        <end position="43"/>
    </location>
</feature>
<evidence type="ECO:0000256" key="10">
    <source>
        <dbReference type="ARBA" id="ARBA00023136"/>
    </source>
</evidence>
<keyword evidence="8 11" id="KW-1133">Transmembrane helix</keyword>